<keyword evidence="2" id="KW-1185">Reference proteome</keyword>
<protein>
    <submittedName>
        <fullName evidence="1">Uncharacterized protein</fullName>
    </submittedName>
</protein>
<dbReference type="Proteomes" id="UP000830395">
    <property type="component" value="Chromosome 8"/>
</dbReference>
<reference evidence="1" key="1">
    <citation type="submission" date="2020-02" db="EMBL/GenBank/DDBJ databases">
        <title>Genome sequencing of the panga catfish, Pangasius djambal.</title>
        <authorList>
            <person name="Wen M."/>
            <person name="Zahm M."/>
            <person name="Roques C."/>
            <person name="Cabau C."/>
            <person name="Klopp C."/>
            <person name="Donnadieu C."/>
            <person name="Jouanno E."/>
            <person name="Avarre J.-C."/>
            <person name="Campet M."/>
            <person name="Ha T."/>
            <person name="Dugue R."/>
            <person name="Lampietro C."/>
            <person name="Louis A."/>
            <person name="Herpin A."/>
            <person name="Echchiki A."/>
            <person name="Berthelot C."/>
            <person name="Parey E."/>
            <person name="Roest-Crollius H."/>
            <person name="Braasch I."/>
            <person name="Postlethwait J.H."/>
            <person name="Bobe J."/>
            <person name="Montfort J."/>
            <person name="Bouchez O."/>
            <person name="Begum T."/>
            <person name="Schartl M."/>
            <person name="Gustiano R."/>
            <person name="Guiguen Y."/>
        </authorList>
    </citation>
    <scope>NUCLEOTIDE SEQUENCE</scope>
    <source>
        <strain evidence="1">Pdj_M5554</strain>
    </source>
</reference>
<comment type="caution">
    <text evidence="1">The sequence shown here is derived from an EMBL/GenBank/DDBJ whole genome shotgun (WGS) entry which is preliminary data.</text>
</comment>
<organism evidence="1 2">
    <name type="scientific">Pangasius djambal</name>
    <dbReference type="NCBI Taxonomy" id="1691987"/>
    <lineage>
        <taxon>Eukaryota</taxon>
        <taxon>Metazoa</taxon>
        <taxon>Chordata</taxon>
        <taxon>Craniata</taxon>
        <taxon>Vertebrata</taxon>
        <taxon>Euteleostomi</taxon>
        <taxon>Actinopterygii</taxon>
        <taxon>Neopterygii</taxon>
        <taxon>Teleostei</taxon>
        <taxon>Ostariophysi</taxon>
        <taxon>Siluriformes</taxon>
        <taxon>Pangasiidae</taxon>
        <taxon>Pangasius</taxon>
    </lineage>
</organism>
<evidence type="ECO:0000313" key="2">
    <source>
        <dbReference type="Proteomes" id="UP000830395"/>
    </source>
</evidence>
<dbReference type="EMBL" id="CM040982">
    <property type="protein sequence ID" value="MCJ8734560.1"/>
    <property type="molecule type" value="Genomic_DNA"/>
</dbReference>
<evidence type="ECO:0000313" key="1">
    <source>
        <dbReference type="EMBL" id="MCJ8734560.1"/>
    </source>
</evidence>
<sequence>MSKLKRRKTAVEEIKSEQQFRIKDQNESLRIPDAALHRRAAGSPAGGGSSCWTSSDLSDVEKLWMKTLQALCPQVSAPDSALCVPRLPQLSTKQEEECERRWCSLDEDVIPFPNPLPHSSPFPSSPDLQNRAGRVPVRSTSSHERSGVSESEQEANGAAAGKPGSGPEHSGPECEGEAGTLDNSEIKSGSDPEGDDEARTSERGSGSDRLRLECCPMCLMPFPAQFSQMECDGHLAQCLSEMNADVMW</sequence>
<accession>A0ACC5YFK2</accession>
<gene>
    <name evidence="1" type="ORF">PDJAM_G00236860</name>
</gene>
<proteinExistence type="predicted"/>
<name>A0ACC5YFK2_9TELE</name>